<feature type="transmembrane region" description="Helical" evidence="8">
    <location>
        <begin position="219"/>
        <end position="237"/>
    </location>
</feature>
<keyword evidence="4" id="KW-0997">Cell inner membrane</keyword>
<evidence type="ECO:0000256" key="5">
    <source>
        <dbReference type="ARBA" id="ARBA00022692"/>
    </source>
</evidence>
<feature type="transmembrane region" description="Helical" evidence="8">
    <location>
        <begin position="283"/>
        <end position="304"/>
    </location>
</feature>
<dbReference type="OrthoDB" id="204942at2759"/>
<evidence type="ECO:0000256" key="7">
    <source>
        <dbReference type="ARBA" id="ARBA00023136"/>
    </source>
</evidence>
<accession>A0A5B8MJA0</accession>
<comment type="subcellular location">
    <subcellularLocation>
        <location evidence="1">Cell inner membrane</location>
        <topology evidence="1">Multi-pass membrane protein</topology>
    </subcellularLocation>
</comment>
<name>A0A5B8MJA0_9CHLO</name>
<keyword evidence="3" id="KW-1003">Cell membrane</keyword>
<feature type="transmembrane region" description="Helical" evidence="8">
    <location>
        <begin position="336"/>
        <end position="361"/>
    </location>
</feature>
<evidence type="ECO:0000256" key="8">
    <source>
        <dbReference type="SAM" id="Phobius"/>
    </source>
</evidence>
<feature type="transmembrane region" description="Helical" evidence="8">
    <location>
        <begin position="110"/>
        <end position="136"/>
    </location>
</feature>
<proteinExistence type="predicted"/>
<keyword evidence="7 8" id="KW-0472">Membrane</keyword>
<feature type="transmembrane region" description="Helical" evidence="8">
    <location>
        <begin position="373"/>
        <end position="390"/>
    </location>
</feature>
<feature type="transmembrane region" description="Helical" evidence="8">
    <location>
        <begin position="157"/>
        <end position="176"/>
    </location>
</feature>
<dbReference type="Proteomes" id="UP000316726">
    <property type="component" value="Chromosome 2"/>
</dbReference>
<dbReference type="GO" id="GO:0003333">
    <property type="term" value="P:amino acid transmembrane transport"/>
    <property type="evidence" value="ECO:0007669"/>
    <property type="project" value="InterPro"/>
</dbReference>
<dbReference type="Pfam" id="PF03222">
    <property type="entry name" value="Trp_Tyr_perm"/>
    <property type="match status" value="1"/>
</dbReference>
<keyword evidence="6 8" id="KW-1133">Transmembrane helix</keyword>
<evidence type="ECO:0000256" key="1">
    <source>
        <dbReference type="ARBA" id="ARBA00004429"/>
    </source>
</evidence>
<keyword evidence="5 8" id="KW-0812">Transmembrane</keyword>
<evidence type="ECO:0000256" key="2">
    <source>
        <dbReference type="ARBA" id="ARBA00022448"/>
    </source>
</evidence>
<feature type="transmembrane region" description="Helical" evidence="8">
    <location>
        <begin position="402"/>
        <end position="419"/>
    </location>
</feature>
<feature type="transmembrane region" description="Helical" evidence="8">
    <location>
        <begin position="249"/>
        <end position="271"/>
    </location>
</feature>
<dbReference type="PANTHER" id="PTHR32195">
    <property type="entry name" value="OS07G0662800 PROTEIN"/>
    <property type="match status" value="1"/>
</dbReference>
<feature type="transmembrane region" description="Helical" evidence="8">
    <location>
        <begin position="188"/>
        <end position="207"/>
    </location>
</feature>
<sequence>MQRGGNTRGREVGLTSVVLHPREQRRTTTKVGSKVEVKEKVLDEDDGYLDAEVDDEQQRLFSNLDVETLQHQPGSVLGSVSLVAGTTVGAGILALPAVTAGTGYLPSSAVILGCWAYSCVTGLLLAEVNLFLMCELGRGGVSMLSMAEDTFGGPGRILAGTTYVFLHYSLLVAYISRGGELISGIADFSPALASVAFGSLLGVTIYASNPSVLDRVNTALVGGVVLSFFGILAVAFGKFDASQLGHADVGRVMSCVPVVALSFVFHNIVPTVTSSLEGDRRKITTAIVAGTTIPLVMFLLWNAAILGYNLDGSDAADGSILDPLKVLEEDATVGTYIMSFSLLAVATSFIGFVLGLVDFIADGLNMPVNTKSLVPFSLTLVPPALFAVVYPDAFLSALEYAGTYGVLALFGVLPAAMAWKIRERKDLGVADVPSLVPGGVPMLVVVGGAALGVITQQTLINLGGTQF</sequence>
<keyword evidence="2" id="KW-0813">Transport</keyword>
<dbReference type="GO" id="GO:0005886">
    <property type="term" value="C:plasma membrane"/>
    <property type="evidence" value="ECO:0007669"/>
    <property type="project" value="UniProtKB-SubCell"/>
</dbReference>
<evidence type="ECO:0000313" key="10">
    <source>
        <dbReference type="Proteomes" id="UP000316726"/>
    </source>
</evidence>
<protein>
    <submittedName>
        <fullName evidence="9">Tyrosine-specific transport protein</fullName>
    </submittedName>
</protein>
<organism evidence="9 10">
    <name type="scientific">Chloropicon primus</name>
    <dbReference type="NCBI Taxonomy" id="1764295"/>
    <lineage>
        <taxon>Eukaryota</taxon>
        <taxon>Viridiplantae</taxon>
        <taxon>Chlorophyta</taxon>
        <taxon>Chloropicophyceae</taxon>
        <taxon>Chloropicales</taxon>
        <taxon>Chloropicaceae</taxon>
        <taxon>Chloropicon</taxon>
    </lineage>
</organism>
<feature type="transmembrane region" description="Helical" evidence="8">
    <location>
        <begin position="76"/>
        <end position="98"/>
    </location>
</feature>
<dbReference type="PANTHER" id="PTHR32195:SF26">
    <property type="entry name" value="TRYPTOPHAN OR TYROSINE TRANSPORTER PROTEIN"/>
    <property type="match status" value="1"/>
</dbReference>
<dbReference type="AlphaFoldDB" id="A0A5B8MJA0"/>
<evidence type="ECO:0000256" key="6">
    <source>
        <dbReference type="ARBA" id="ARBA00022989"/>
    </source>
</evidence>
<dbReference type="Gene3D" id="1.20.1740.10">
    <property type="entry name" value="Amino acid/polyamine transporter I"/>
    <property type="match status" value="1"/>
</dbReference>
<dbReference type="EMBL" id="CP031035">
    <property type="protein sequence ID" value="QDZ19422.1"/>
    <property type="molecule type" value="Genomic_DNA"/>
</dbReference>
<gene>
    <name evidence="9" type="ORF">A3770_02p19400</name>
</gene>
<dbReference type="STRING" id="1764295.A0A5B8MJA0"/>
<dbReference type="InterPro" id="IPR018227">
    <property type="entry name" value="Amino_acid_transport_2"/>
</dbReference>
<evidence type="ECO:0000313" key="9">
    <source>
        <dbReference type="EMBL" id="QDZ19422.1"/>
    </source>
</evidence>
<reference evidence="9 10" key="1">
    <citation type="submission" date="2018-07" db="EMBL/GenBank/DDBJ databases">
        <title>The complete nuclear genome of the prasinophyte Chloropicon primus (CCMP1205).</title>
        <authorList>
            <person name="Pombert J.-F."/>
            <person name="Otis C."/>
            <person name="Turmel M."/>
            <person name="Lemieux C."/>
        </authorList>
    </citation>
    <scope>NUCLEOTIDE SEQUENCE [LARGE SCALE GENOMIC DNA]</scope>
    <source>
        <strain evidence="9 10">CCMP1205</strain>
    </source>
</reference>
<evidence type="ECO:0000256" key="4">
    <source>
        <dbReference type="ARBA" id="ARBA00022519"/>
    </source>
</evidence>
<keyword evidence="10" id="KW-1185">Reference proteome</keyword>
<evidence type="ECO:0000256" key="3">
    <source>
        <dbReference type="ARBA" id="ARBA00022475"/>
    </source>
</evidence>